<keyword evidence="5 6" id="KW-0505">Motor protein</keyword>
<evidence type="ECO:0000259" key="10">
    <source>
        <dbReference type="PROSITE" id="PS50067"/>
    </source>
</evidence>
<dbReference type="Gene3D" id="3.40.850.10">
    <property type="entry name" value="Kinesin motor domain"/>
    <property type="match status" value="1"/>
</dbReference>
<dbReference type="PANTHER" id="PTHR47968:SF36">
    <property type="entry name" value="KINESIN HEAVY CHAIN ISOFORM X1"/>
    <property type="match status" value="1"/>
</dbReference>
<feature type="region of interest" description="Disordered" evidence="9">
    <location>
        <begin position="402"/>
        <end position="426"/>
    </location>
</feature>
<comment type="caution">
    <text evidence="11">The sequence shown here is derived from an EMBL/GenBank/DDBJ whole genome shotgun (WGS) entry which is preliminary data.</text>
</comment>
<feature type="domain" description="Kinesin motor" evidence="10">
    <location>
        <begin position="8"/>
        <end position="359"/>
    </location>
</feature>
<dbReference type="InterPro" id="IPR036961">
    <property type="entry name" value="Kinesin_motor_dom_sf"/>
</dbReference>
<evidence type="ECO:0000256" key="4">
    <source>
        <dbReference type="ARBA" id="ARBA00023054"/>
    </source>
</evidence>
<dbReference type="PROSITE" id="PS50067">
    <property type="entry name" value="KINESIN_MOTOR_2"/>
    <property type="match status" value="1"/>
</dbReference>
<keyword evidence="1 7" id="KW-0493">Microtubule</keyword>
<gene>
    <name evidence="11" type="ORF">ADUPG1_008742</name>
</gene>
<dbReference type="Pfam" id="PF00225">
    <property type="entry name" value="Kinesin"/>
    <property type="match status" value="1"/>
</dbReference>
<dbReference type="InterPro" id="IPR027640">
    <property type="entry name" value="Kinesin-like_fam"/>
</dbReference>
<accession>A0ABQ5KVY3</accession>
<dbReference type="InterPro" id="IPR027417">
    <property type="entry name" value="P-loop_NTPase"/>
</dbReference>
<name>A0ABQ5KVY3_9EUKA</name>
<dbReference type="CDD" id="cd00106">
    <property type="entry name" value="KISc"/>
    <property type="match status" value="1"/>
</dbReference>
<feature type="non-terminal residue" evidence="11">
    <location>
        <position position="555"/>
    </location>
</feature>
<dbReference type="EMBL" id="BQXS01011030">
    <property type="protein sequence ID" value="GKT35619.1"/>
    <property type="molecule type" value="Genomic_DNA"/>
</dbReference>
<dbReference type="PROSITE" id="PS00411">
    <property type="entry name" value="KINESIN_MOTOR_1"/>
    <property type="match status" value="1"/>
</dbReference>
<dbReference type="Proteomes" id="UP001057375">
    <property type="component" value="Unassembled WGS sequence"/>
</dbReference>
<reference evidence="11" key="1">
    <citation type="submission" date="2022-03" db="EMBL/GenBank/DDBJ databases">
        <title>Draft genome sequence of Aduncisulcus paluster, a free-living microaerophilic Fornicata.</title>
        <authorList>
            <person name="Yuyama I."/>
            <person name="Kume K."/>
            <person name="Tamura T."/>
            <person name="Inagaki Y."/>
            <person name="Hashimoto T."/>
        </authorList>
    </citation>
    <scope>NUCLEOTIDE SEQUENCE</scope>
    <source>
        <strain evidence="11">NY0171</strain>
    </source>
</reference>
<feature type="binding site" evidence="6">
    <location>
        <begin position="92"/>
        <end position="99"/>
    </location>
    <ligand>
        <name>ATP</name>
        <dbReference type="ChEBI" id="CHEBI:30616"/>
    </ligand>
</feature>
<evidence type="ECO:0000256" key="5">
    <source>
        <dbReference type="ARBA" id="ARBA00023175"/>
    </source>
</evidence>
<keyword evidence="2 6" id="KW-0547">Nucleotide-binding</keyword>
<evidence type="ECO:0000256" key="2">
    <source>
        <dbReference type="ARBA" id="ARBA00022741"/>
    </source>
</evidence>
<evidence type="ECO:0000256" key="7">
    <source>
        <dbReference type="RuleBase" id="RU000394"/>
    </source>
</evidence>
<dbReference type="PRINTS" id="PR00380">
    <property type="entry name" value="KINESINHEAVY"/>
</dbReference>
<evidence type="ECO:0000256" key="8">
    <source>
        <dbReference type="SAM" id="Coils"/>
    </source>
</evidence>
<feature type="region of interest" description="Disordered" evidence="9">
    <location>
        <begin position="433"/>
        <end position="452"/>
    </location>
</feature>
<comment type="similarity">
    <text evidence="6 7">Belongs to the TRAFAC class myosin-kinesin ATPase superfamily. Kinesin family.</text>
</comment>
<dbReference type="SMART" id="SM00129">
    <property type="entry name" value="KISc"/>
    <property type="match status" value="1"/>
</dbReference>
<keyword evidence="3 6" id="KW-0067">ATP-binding</keyword>
<sequence>MKKHTEENIKVVVRCRPMNEKEIHDGNQVIECIESTQLNLKHKYGGSETYSTYSFDKVFGPETQQEDMFDDIVKRNIDHVMDGYTCSIFAYGQSGSGKTYTMFGPPRAESYFEGIAQRSVRKIFNHISGCSDAKYKISVSFCEIYKEHLYDLLQEKQNPYAQTPNYNHTPSTLSFAQTPINPHKLKLRRDKVKGIYVAGATESECTDVEDVKRCVSIGIRNRAVRATGMNQNSSRSHAVLTIWVDCVKGPRRTVSKLNLIDLAGSEKWGNSTITGVHMAQIKEMTAINQSLSVLSLCVNTLAQSGHQHVPFRDSKLTYLLKDSLGADGMSLFIMTLSPSSLHASETISTLKFAERVRQVKCIPKLQVVHDGKEALKRAVAEITELKMQLDMARRELRELKKEGGGGTTIPSDHKHHHLGEKCGSGALQPGDGSECLISRSSSSSSTDMAVKMTREALEHSRGAVTDGQNTNMNDDDSKPDHRDVVFSPTTSGDPLVHSIPSIWPVQPLTRSLQCRIHNLPLPIPRILPLFLPLPPSSHPMEVSTVETTHHPIQHA</sequence>
<evidence type="ECO:0000256" key="6">
    <source>
        <dbReference type="PROSITE-ProRule" id="PRU00283"/>
    </source>
</evidence>
<protein>
    <recommendedName>
        <fullName evidence="7">Kinesin-like protein</fullName>
    </recommendedName>
</protein>
<evidence type="ECO:0000313" key="11">
    <source>
        <dbReference type="EMBL" id="GKT35619.1"/>
    </source>
</evidence>
<evidence type="ECO:0000256" key="9">
    <source>
        <dbReference type="SAM" id="MobiDB-lite"/>
    </source>
</evidence>
<keyword evidence="4 8" id="KW-0175">Coiled coil</keyword>
<evidence type="ECO:0000313" key="12">
    <source>
        <dbReference type="Proteomes" id="UP001057375"/>
    </source>
</evidence>
<dbReference type="PANTHER" id="PTHR47968">
    <property type="entry name" value="CENTROMERE PROTEIN E"/>
    <property type="match status" value="1"/>
</dbReference>
<feature type="region of interest" description="Disordered" evidence="9">
    <location>
        <begin position="459"/>
        <end position="491"/>
    </location>
</feature>
<evidence type="ECO:0000256" key="3">
    <source>
        <dbReference type="ARBA" id="ARBA00022840"/>
    </source>
</evidence>
<dbReference type="SUPFAM" id="SSF52540">
    <property type="entry name" value="P-loop containing nucleoside triphosphate hydrolases"/>
    <property type="match status" value="1"/>
</dbReference>
<organism evidence="11 12">
    <name type="scientific">Aduncisulcus paluster</name>
    <dbReference type="NCBI Taxonomy" id="2918883"/>
    <lineage>
        <taxon>Eukaryota</taxon>
        <taxon>Metamonada</taxon>
        <taxon>Carpediemonas-like organisms</taxon>
        <taxon>Aduncisulcus</taxon>
    </lineage>
</organism>
<proteinExistence type="inferred from homology"/>
<evidence type="ECO:0000256" key="1">
    <source>
        <dbReference type="ARBA" id="ARBA00022701"/>
    </source>
</evidence>
<dbReference type="InterPro" id="IPR001752">
    <property type="entry name" value="Kinesin_motor_dom"/>
</dbReference>
<feature type="coiled-coil region" evidence="8">
    <location>
        <begin position="375"/>
        <end position="402"/>
    </location>
</feature>
<keyword evidence="12" id="KW-1185">Reference proteome</keyword>
<feature type="compositionally biased region" description="Basic and acidic residues" evidence="9">
    <location>
        <begin position="475"/>
        <end position="484"/>
    </location>
</feature>
<dbReference type="InterPro" id="IPR019821">
    <property type="entry name" value="Kinesin_motor_CS"/>
</dbReference>